<evidence type="ECO:0000259" key="2">
    <source>
        <dbReference type="Pfam" id="PF13399"/>
    </source>
</evidence>
<feature type="transmembrane region" description="Helical" evidence="1">
    <location>
        <begin position="36"/>
        <end position="54"/>
    </location>
</feature>
<protein>
    <recommendedName>
        <fullName evidence="2">LytR/CpsA/Psr regulator C-terminal domain-containing protein</fullName>
    </recommendedName>
</protein>
<dbReference type="Gene3D" id="3.30.70.2390">
    <property type="match status" value="1"/>
</dbReference>
<proteinExistence type="predicted"/>
<gene>
    <name evidence="3" type="ORF">ASZ90_003282</name>
</gene>
<evidence type="ECO:0000256" key="1">
    <source>
        <dbReference type="SAM" id="Phobius"/>
    </source>
</evidence>
<dbReference type="PANTHER" id="PTHR33392">
    <property type="entry name" value="POLYISOPRENYL-TEICHOIC ACID--PEPTIDOGLYCAN TEICHOIC ACID TRANSFERASE TAGU"/>
    <property type="match status" value="1"/>
</dbReference>
<evidence type="ECO:0000313" key="3">
    <source>
        <dbReference type="EMBL" id="KUG26875.1"/>
    </source>
</evidence>
<sequence length="176" mass="19908">MPGYFFIYSEKKLIRRQKKITSQANNVDLKTSTQNLLLNIIIFVLIVVVIYLSYSIYIKLKLDTAEEIVQNVNKDVPSEIIQLEVLNGCGVSGLADRFTDYLRSKGYDVVNKGNYIQFDIEKTIVIDRIGNKANAEVIASSLGVNKNSIITQINEDYFLDVSVILGADYYQLTPLK</sequence>
<accession>A0A0W8G153</accession>
<keyword evidence="1" id="KW-0812">Transmembrane</keyword>
<feature type="domain" description="LytR/CpsA/Psr regulator C-terminal" evidence="2">
    <location>
        <begin position="81"/>
        <end position="169"/>
    </location>
</feature>
<dbReference type="AlphaFoldDB" id="A0A0W8G153"/>
<reference evidence="3" key="1">
    <citation type="journal article" date="2015" name="Proc. Natl. Acad. Sci. U.S.A.">
        <title>Networks of energetic and metabolic interactions define dynamics in microbial communities.</title>
        <authorList>
            <person name="Embree M."/>
            <person name="Liu J.K."/>
            <person name="Al-Bassam M.M."/>
            <person name="Zengler K."/>
        </authorList>
    </citation>
    <scope>NUCLEOTIDE SEQUENCE</scope>
</reference>
<name>A0A0W8G153_9ZZZZ</name>
<dbReference type="InterPro" id="IPR050922">
    <property type="entry name" value="LytR/CpsA/Psr_CW_biosynth"/>
</dbReference>
<dbReference type="EMBL" id="LNQE01000395">
    <property type="protein sequence ID" value="KUG26875.1"/>
    <property type="molecule type" value="Genomic_DNA"/>
</dbReference>
<keyword evidence="1" id="KW-0472">Membrane</keyword>
<dbReference type="PANTHER" id="PTHR33392:SF6">
    <property type="entry name" value="POLYISOPRENYL-TEICHOIC ACID--PEPTIDOGLYCAN TEICHOIC ACID TRANSFERASE TAGU"/>
    <property type="match status" value="1"/>
</dbReference>
<comment type="caution">
    <text evidence="3">The sequence shown here is derived from an EMBL/GenBank/DDBJ whole genome shotgun (WGS) entry which is preliminary data.</text>
</comment>
<keyword evidence="1" id="KW-1133">Transmembrane helix</keyword>
<dbReference type="InterPro" id="IPR027381">
    <property type="entry name" value="LytR/CpsA/Psr_C"/>
</dbReference>
<dbReference type="Pfam" id="PF13399">
    <property type="entry name" value="LytR_C"/>
    <property type="match status" value="1"/>
</dbReference>
<organism evidence="3">
    <name type="scientific">hydrocarbon metagenome</name>
    <dbReference type="NCBI Taxonomy" id="938273"/>
    <lineage>
        <taxon>unclassified sequences</taxon>
        <taxon>metagenomes</taxon>
        <taxon>ecological metagenomes</taxon>
    </lineage>
</organism>